<dbReference type="AlphaFoldDB" id="A0A9P0CTU9"/>
<dbReference type="Pfam" id="PF06951">
    <property type="entry name" value="PLA2G12"/>
    <property type="match status" value="1"/>
</dbReference>
<dbReference type="GO" id="GO:0005576">
    <property type="term" value="C:extracellular region"/>
    <property type="evidence" value="ECO:0007669"/>
    <property type="project" value="UniProtKB-SubCell"/>
</dbReference>
<evidence type="ECO:0000256" key="2">
    <source>
        <dbReference type="ARBA" id="ARBA00022525"/>
    </source>
</evidence>
<dbReference type="InterPro" id="IPR010711">
    <property type="entry name" value="PLA2G12"/>
</dbReference>
<evidence type="ECO:0000256" key="1">
    <source>
        <dbReference type="ARBA" id="ARBA00004613"/>
    </source>
</evidence>
<dbReference type="EMBL" id="OV651816">
    <property type="protein sequence ID" value="CAH1109317.1"/>
    <property type="molecule type" value="Genomic_DNA"/>
</dbReference>
<accession>A0A9P0CTU9</accession>
<evidence type="ECO:0000313" key="3">
    <source>
        <dbReference type="EMBL" id="CAH1109317.1"/>
    </source>
</evidence>
<dbReference type="GO" id="GO:0006644">
    <property type="term" value="P:phospholipid metabolic process"/>
    <property type="evidence" value="ECO:0007669"/>
    <property type="project" value="InterPro"/>
</dbReference>
<dbReference type="PANTHER" id="PTHR12824:SF8">
    <property type="entry name" value="GXIVSPLA2, ISOFORM A"/>
    <property type="match status" value="1"/>
</dbReference>
<reference evidence="3" key="1">
    <citation type="submission" date="2022-01" db="EMBL/GenBank/DDBJ databases">
        <authorList>
            <person name="King R."/>
        </authorList>
    </citation>
    <scope>NUCLEOTIDE SEQUENCE</scope>
</reference>
<evidence type="ECO:0000313" key="4">
    <source>
        <dbReference type="Proteomes" id="UP001153636"/>
    </source>
</evidence>
<dbReference type="Gene3D" id="1.20.90.10">
    <property type="entry name" value="Phospholipase A2 domain"/>
    <property type="match status" value="1"/>
</dbReference>
<dbReference type="GO" id="GO:0004623">
    <property type="term" value="F:phospholipase A2 activity"/>
    <property type="evidence" value="ECO:0007669"/>
    <property type="project" value="InterPro"/>
</dbReference>
<dbReference type="GO" id="GO:0050482">
    <property type="term" value="P:arachidonate secretion"/>
    <property type="evidence" value="ECO:0007669"/>
    <property type="project" value="InterPro"/>
</dbReference>
<keyword evidence="2" id="KW-0964">Secreted</keyword>
<comment type="subcellular location">
    <subcellularLocation>
        <location evidence="1">Secreted</location>
    </subcellularLocation>
</comment>
<dbReference type="InterPro" id="IPR033113">
    <property type="entry name" value="PLA2_histidine"/>
</dbReference>
<dbReference type="PANTHER" id="PTHR12824">
    <property type="entry name" value="GROUP XII SECRETORY PHOSPHOLIPASE A2 FAMILY MEMBER"/>
    <property type="match status" value="1"/>
</dbReference>
<name>A0A9P0CTU9_9CUCU</name>
<gene>
    <name evidence="3" type="ORF">PSYICH_LOCUS10157</name>
</gene>
<dbReference type="SUPFAM" id="SSF48619">
    <property type="entry name" value="Phospholipase A2, PLA2"/>
    <property type="match status" value="1"/>
</dbReference>
<protein>
    <recommendedName>
        <fullName evidence="5">Group XIIA secretory phospholipase A2</fullName>
    </recommendedName>
</protein>
<dbReference type="InterPro" id="IPR036444">
    <property type="entry name" value="PLipase_A2_dom_sf"/>
</dbReference>
<organism evidence="3 4">
    <name type="scientific">Psylliodes chrysocephalus</name>
    <dbReference type="NCBI Taxonomy" id="3402493"/>
    <lineage>
        <taxon>Eukaryota</taxon>
        <taxon>Metazoa</taxon>
        <taxon>Ecdysozoa</taxon>
        <taxon>Arthropoda</taxon>
        <taxon>Hexapoda</taxon>
        <taxon>Insecta</taxon>
        <taxon>Pterygota</taxon>
        <taxon>Neoptera</taxon>
        <taxon>Endopterygota</taxon>
        <taxon>Coleoptera</taxon>
        <taxon>Polyphaga</taxon>
        <taxon>Cucujiformia</taxon>
        <taxon>Chrysomeloidea</taxon>
        <taxon>Chrysomelidae</taxon>
        <taxon>Galerucinae</taxon>
        <taxon>Alticini</taxon>
        <taxon>Psylliodes</taxon>
    </lineage>
</organism>
<sequence>MNLPYGKLLVYFLTFLGYIYSGYGSGFLNNLRDAVITAETVFGEVFKNVVNVAKKFRTMSDVFDAAVEEDCIFKCPNNEEPRPNRNHVPTADGCGSLGVKIDSNYLPVGEMKKCCDVHDICYDTCRNDKEMCDVEFKRCLYRYCDGYDQSVGGTTVVKACKGAAKMLFTGTLTLGCRAYLDAQTQACYCSSQGRKDKKNKKFQQEKMGGEL</sequence>
<dbReference type="GO" id="GO:0005509">
    <property type="term" value="F:calcium ion binding"/>
    <property type="evidence" value="ECO:0007669"/>
    <property type="project" value="InterPro"/>
</dbReference>
<proteinExistence type="predicted"/>
<dbReference type="Proteomes" id="UP001153636">
    <property type="component" value="Chromosome 4"/>
</dbReference>
<dbReference type="GO" id="GO:0016042">
    <property type="term" value="P:lipid catabolic process"/>
    <property type="evidence" value="ECO:0007669"/>
    <property type="project" value="InterPro"/>
</dbReference>
<dbReference type="PROSITE" id="PS00118">
    <property type="entry name" value="PA2_HIS"/>
    <property type="match status" value="1"/>
</dbReference>
<dbReference type="OrthoDB" id="3935740at2759"/>
<keyword evidence="4" id="KW-1185">Reference proteome</keyword>
<evidence type="ECO:0008006" key="5">
    <source>
        <dbReference type="Google" id="ProtNLM"/>
    </source>
</evidence>